<comment type="caution">
    <text evidence="2">The sequence shown here is derived from an EMBL/GenBank/DDBJ whole genome shotgun (WGS) entry which is preliminary data.</text>
</comment>
<reference evidence="2" key="1">
    <citation type="submission" date="2017-07" db="EMBL/GenBank/DDBJ databases">
        <title>Taro Niue Genome Assembly and Annotation.</title>
        <authorList>
            <person name="Atibalentja N."/>
            <person name="Keating K."/>
            <person name="Fields C.J."/>
        </authorList>
    </citation>
    <scope>NUCLEOTIDE SEQUENCE</scope>
    <source>
        <strain evidence="2">Niue_2</strain>
        <tissue evidence="2">Leaf</tissue>
    </source>
</reference>
<evidence type="ECO:0000256" key="1">
    <source>
        <dbReference type="SAM" id="MobiDB-lite"/>
    </source>
</evidence>
<feature type="compositionally biased region" description="Basic and acidic residues" evidence="1">
    <location>
        <begin position="184"/>
        <end position="207"/>
    </location>
</feature>
<dbReference type="Proteomes" id="UP000652761">
    <property type="component" value="Unassembled WGS sequence"/>
</dbReference>
<dbReference type="AlphaFoldDB" id="A0A843VPH1"/>
<feature type="region of interest" description="Disordered" evidence="1">
    <location>
        <begin position="169"/>
        <end position="207"/>
    </location>
</feature>
<proteinExistence type="predicted"/>
<dbReference type="PANTHER" id="PTHR46951:SF2">
    <property type="entry name" value="BED-TYPE DOMAIN-CONTAINING PROTEIN"/>
    <property type="match status" value="1"/>
</dbReference>
<protein>
    <recommendedName>
        <fullName evidence="4">BED-type domain-containing protein</fullName>
    </recommendedName>
</protein>
<dbReference type="OrthoDB" id="695134at2759"/>
<dbReference type="PANTHER" id="PTHR46951">
    <property type="entry name" value="BED-TYPE DOMAIN-CONTAINING PROTEIN"/>
    <property type="match status" value="1"/>
</dbReference>
<accession>A0A843VPH1</accession>
<organism evidence="2 3">
    <name type="scientific">Colocasia esculenta</name>
    <name type="common">Wild taro</name>
    <name type="synonym">Arum esculentum</name>
    <dbReference type="NCBI Taxonomy" id="4460"/>
    <lineage>
        <taxon>Eukaryota</taxon>
        <taxon>Viridiplantae</taxon>
        <taxon>Streptophyta</taxon>
        <taxon>Embryophyta</taxon>
        <taxon>Tracheophyta</taxon>
        <taxon>Spermatophyta</taxon>
        <taxon>Magnoliopsida</taxon>
        <taxon>Liliopsida</taxon>
        <taxon>Araceae</taxon>
        <taxon>Aroideae</taxon>
        <taxon>Colocasieae</taxon>
        <taxon>Colocasia</taxon>
    </lineage>
</organism>
<evidence type="ECO:0000313" key="3">
    <source>
        <dbReference type="Proteomes" id="UP000652761"/>
    </source>
</evidence>
<feature type="region of interest" description="Disordered" evidence="1">
    <location>
        <begin position="11"/>
        <end position="64"/>
    </location>
</feature>
<evidence type="ECO:0000313" key="2">
    <source>
        <dbReference type="EMBL" id="MQL95014.1"/>
    </source>
</evidence>
<evidence type="ECO:0008006" key="4">
    <source>
        <dbReference type="Google" id="ProtNLM"/>
    </source>
</evidence>
<sequence>MAAAAAVVAARASGSSGGGRGQRWPPQAGATAAAVVGAGGSHPLSSPSRCGRAKQRRSRGGAGMEALTVTHYMAPKKGNNEDIGWQHGIALGSRHNYNCNYCGHTRQGGGISLLKMHLAGGRLVGYHDVQGCKSVLAEVQRLMVKHLKGVRAETVRKRANRVMQERIILGRHQDEDDDDEPEIYAEHVPDEPLRRTREQTRVESWEA</sequence>
<name>A0A843VPH1_COLES</name>
<dbReference type="EMBL" id="NMUH01001742">
    <property type="protein sequence ID" value="MQL95014.1"/>
    <property type="molecule type" value="Genomic_DNA"/>
</dbReference>
<gene>
    <name evidence="2" type="ORF">Taro_027672</name>
</gene>
<keyword evidence="3" id="KW-1185">Reference proteome</keyword>